<dbReference type="Proteomes" id="UP000033538">
    <property type="component" value="Unassembled WGS sequence"/>
</dbReference>
<dbReference type="InterPro" id="IPR019734">
    <property type="entry name" value="TPR_rpt"/>
</dbReference>
<dbReference type="EMBL" id="JYGP01000002">
    <property type="protein sequence ID" value="KJQ68121.1"/>
    <property type="molecule type" value="Genomic_DNA"/>
</dbReference>
<comment type="subcellular location">
    <subcellularLocation>
        <location evidence="1">Cytoplasm</location>
    </subcellularLocation>
</comment>
<dbReference type="GO" id="GO:0005737">
    <property type="term" value="C:cytoplasm"/>
    <property type="evidence" value="ECO:0007669"/>
    <property type="project" value="UniProtKB-SubCell"/>
</dbReference>
<dbReference type="SUPFAM" id="SSF81901">
    <property type="entry name" value="HCP-like"/>
    <property type="match status" value="1"/>
</dbReference>
<dbReference type="Pfam" id="PF13181">
    <property type="entry name" value="TPR_8"/>
    <property type="match status" value="1"/>
</dbReference>
<proteinExistence type="inferred from homology"/>
<comment type="similarity">
    <text evidence="5">Belongs to the Rap family.</text>
</comment>
<dbReference type="AlphaFoldDB" id="A0A0F2DEW2"/>
<evidence type="ECO:0000313" key="7">
    <source>
        <dbReference type="EMBL" id="KJQ68121.1"/>
    </source>
</evidence>
<sequence>MDSKIDTAWNLFLEGKISEAKKLVEQDFSIDTCTDFSLLNLMGYLLLAEKDYVSCTHIFEKYILLAQQNEDKENEHIGLHQLAMIYRDQGDFHKALKLIEGEEKIVEEHFPNDNLKKAVNNYEQGYVRFKLNNLDEALTFMNLSLEQSLETDDVISQACSYRGLGEIYLALKDTELSNRHFKRAIELFESVGEFEGIKEIEELINE</sequence>
<name>A0A0F2DEW2_STRMT</name>
<dbReference type="InterPro" id="IPR011990">
    <property type="entry name" value="TPR-like_helical_dom_sf"/>
</dbReference>
<evidence type="ECO:0000256" key="2">
    <source>
        <dbReference type="ARBA" id="ARBA00022490"/>
    </source>
</evidence>
<dbReference type="Gene3D" id="1.25.40.10">
    <property type="entry name" value="Tetratricopeptide repeat domain"/>
    <property type="match status" value="1"/>
</dbReference>
<keyword evidence="2" id="KW-0963">Cytoplasm</keyword>
<dbReference type="SMART" id="SM00028">
    <property type="entry name" value="TPR"/>
    <property type="match status" value="3"/>
</dbReference>
<accession>A0A0F2DEW2</accession>
<dbReference type="RefSeq" id="WP_045611281.1">
    <property type="nucleotide sequence ID" value="NZ_JYGP01000002.1"/>
</dbReference>
<gene>
    <name evidence="7" type="ORF">TZ90_00485</name>
</gene>
<feature type="repeat" description="TPR" evidence="6">
    <location>
        <begin position="158"/>
        <end position="191"/>
    </location>
</feature>
<comment type="caution">
    <text evidence="7">The sequence shown here is derived from an EMBL/GenBank/DDBJ whole genome shotgun (WGS) entry which is preliminary data.</text>
</comment>
<protein>
    <submittedName>
        <fullName evidence="7">Tetratricopeptide repeat protein</fullName>
    </submittedName>
</protein>
<evidence type="ECO:0000256" key="5">
    <source>
        <dbReference type="ARBA" id="ARBA00038253"/>
    </source>
</evidence>
<evidence type="ECO:0000313" key="8">
    <source>
        <dbReference type="Proteomes" id="UP000033538"/>
    </source>
</evidence>
<evidence type="ECO:0000256" key="6">
    <source>
        <dbReference type="PROSITE-ProRule" id="PRU00339"/>
    </source>
</evidence>
<dbReference type="PROSITE" id="PS50005">
    <property type="entry name" value="TPR"/>
    <property type="match status" value="1"/>
</dbReference>
<dbReference type="PANTHER" id="PTHR46630">
    <property type="entry name" value="TETRATRICOPEPTIDE REPEAT PROTEIN 29"/>
    <property type="match status" value="1"/>
</dbReference>
<reference evidence="7 8" key="1">
    <citation type="submission" date="2015-02" db="EMBL/GenBank/DDBJ databases">
        <title>Evolution of amylase-binding proteins of oral streptococcal species.</title>
        <authorList>
            <person name="Haase E.M."/>
        </authorList>
    </citation>
    <scope>NUCLEOTIDE SEQUENCE [LARGE SCALE GENOMIC DNA]</scope>
    <source>
        <strain evidence="7 8">OT25</strain>
    </source>
</reference>
<organism evidence="7 8">
    <name type="scientific">Streptococcus mitis</name>
    <dbReference type="NCBI Taxonomy" id="28037"/>
    <lineage>
        <taxon>Bacteria</taxon>
        <taxon>Bacillati</taxon>
        <taxon>Bacillota</taxon>
        <taxon>Bacilli</taxon>
        <taxon>Lactobacillales</taxon>
        <taxon>Streptococcaceae</taxon>
        <taxon>Streptococcus</taxon>
        <taxon>Streptococcus mitis group</taxon>
    </lineage>
</organism>
<evidence type="ECO:0000256" key="4">
    <source>
        <dbReference type="ARBA" id="ARBA00022803"/>
    </source>
</evidence>
<keyword evidence="4 6" id="KW-0802">TPR repeat</keyword>
<dbReference type="PANTHER" id="PTHR46630:SF1">
    <property type="entry name" value="TETRATRICOPEPTIDE REPEAT PROTEIN 29"/>
    <property type="match status" value="1"/>
</dbReference>
<dbReference type="InterPro" id="IPR051476">
    <property type="entry name" value="Bac_ResReg_Asp_Phosphatase"/>
</dbReference>
<evidence type="ECO:0000256" key="3">
    <source>
        <dbReference type="ARBA" id="ARBA00022737"/>
    </source>
</evidence>
<dbReference type="Pfam" id="PF13424">
    <property type="entry name" value="TPR_12"/>
    <property type="match status" value="1"/>
</dbReference>
<evidence type="ECO:0000256" key="1">
    <source>
        <dbReference type="ARBA" id="ARBA00004496"/>
    </source>
</evidence>
<dbReference type="PATRIC" id="fig|28037.212.peg.448"/>
<keyword evidence="3" id="KW-0677">Repeat</keyword>